<dbReference type="SUPFAM" id="SSF48452">
    <property type="entry name" value="TPR-like"/>
    <property type="match status" value="2"/>
</dbReference>
<evidence type="ECO:0008006" key="3">
    <source>
        <dbReference type="Google" id="ProtNLM"/>
    </source>
</evidence>
<dbReference type="EMBL" id="JAUORK010000036">
    <property type="protein sequence ID" value="MDO6673843.1"/>
    <property type="molecule type" value="Genomic_DNA"/>
</dbReference>
<dbReference type="RefSeq" id="WP_303595590.1">
    <property type="nucleotide sequence ID" value="NZ_JAUORK010000036.1"/>
</dbReference>
<dbReference type="Proteomes" id="UP001170481">
    <property type="component" value="Unassembled WGS sequence"/>
</dbReference>
<dbReference type="InterPro" id="IPR011990">
    <property type="entry name" value="TPR-like_helical_dom_sf"/>
</dbReference>
<comment type="caution">
    <text evidence="1">The sequence shown here is derived from an EMBL/GenBank/DDBJ whole genome shotgun (WGS) entry which is preliminary data.</text>
</comment>
<name>A0AAP4U1U6_9GAMM</name>
<gene>
    <name evidence="1" type="ORF">Q4535_17190</name>
</gene>
<dbReference type="Gene3D" id="1.25.40.10">
    <property type="entry name" value="Tetratricopeptide repeat domain"/>
    <property type="match status" value="2"/>
</dbReference>
<evidence type="ECO:0000313" key="2">
    <source>
        <dbReference type="Proteomes" id="UP001170481"/>
    </source>
</evidence>
<reference evidence="1" key="1">
    <citation type="submission" date="2023-07" db="EMBL/GenBank/DDBJ databases">
        <title>Genome content predicts the carbon catabolic preferences of heterotrophic bacteria.</title>
        <authorList>
            <person name="Gralka M."/>
        </authorList>
    </citation>
    <scope>NUCLEOTIDE SEQUENCE</scope>
    <source>
        <strain evidence="1">C2R13</strain>
    </source>
</reference>
<sequence>MVAKSTPPQDADSAERSRGLMARARQLLTRGGRRLTRVTLVSTCLMLMMEVGGISAAHAATRVSAEVAGQLRTLQSRLDEGDYDAVGERAEREAKRQRGEVRALYLSLAASARARQGDQAQAARLYAEARRLPGVNASQAREWLRREAMLRLRAGERDSGIARLAEYLHGGSASADDLWLAVSLEANRGDWARAEDWLERASKASAPSGDRLKLAVSVYQQTGRHGAAVALVEQGLGESRDPQDWQRAVALYQRLNQNTRAASTWEAAWAAGIVSGSDAYQQRVDLQLAAGAPARAAELIEAGLSKSATPEGQPLLDDTPALRRQLAQAWTAARDVEHALKAWAAVSQQSQSLEDARQYAELAYDWGRWETAQQALAAAGERGDDSARHWLLSGVVASQLEQFDPAREAFKKAQARGAEGADAWLKSVAQR</sequence>
<accession>A0AAP4U1U6</accession>
<protein>
    <recommendedName>
        <fullName evidence="3">Tetratricopeptide repeat protein</fullName>
    </recommendedName>
</protein>
<proteinExistence type="predicted"/>
<dbReference type="AlphaFoldDB" id="A0AAP4U1U6"/>
<evidence type="ECO:0000313" key="1">
    <source>
        <dbReference type="EMBL" id="MDO6673843.1"/>
    </source>
</evidence>
<organism evidence="1 2">
    <name type="scientific">Cobetia amphilecti</name>
    <dbReference type="NCBI Taxonomy" id="1055104"/>
    <lineage>
        <taxon>Bacteria</taxon>
        <taxon>Pseudomonadati</taxon>
        <taxon>Pseudomonadota</taxon>
        <taxon>Gammaproteobacteria</taxon>
        <taxon>Oceanospirillales</taxon>
        <taxon>Halomonadaceae</taxon>
        <taxon>Cobetia</taxon>
    </lineage>
</organism>